<dbReference type="InterPro" id="IPR036188">
    <property type="entry name" value="FAD/NAD-bd_sf"/>
</dbReference>
<dbReference type="PANTHER" id="PTHR43706:SF50">
    <property type="entry name" value="NADH DEHYDROGENASE (UBIQUINONE)-RELATED"/>
    <property type="match status" value="1"/>
</dbReference>
<dbReference type="PROSITE" id="PS50222">
    <property type="entry name" value="EF_HAND_2"/>
    <property type="match status" value="2"/>
</dbReference>
<comment type="similarity">
    <text evidence="2">Belongs to the NADH dehydrogenase family.</text>
</comment>
<reference evidence="10 11" key="1">
    <citation type="journal article" date="2017" name="Mycologia">
        <title>Bifiguratus adelaidae, gen. et sp. nov., a new member of Mucoromycotina in endophytic and soil-dwelling habitats.</title>
        <authorList>
            <person name="Torres-Cruz T.J."/>
            <person name="Billingsley Tobias T.L."/>
            <person name="Almatruk M."/>
            <person name="Hesse C."/>
            <person name="Kuske C.R."/>
            <person name="Desiro A."/>
            <person name="Benucci G.M."/>
            <person name="Bonito G."/>
            <person name="Stajich J.E."/>
            <person name="Dunlap C."/>
            <person name="Arnold A.E."/>
            <person name="Porras-Alfaro A."/>
        </authorList>
    </citation>
    <scope>NUCLEOTIDE SEQUENCE [LARGE SCALE GENOMIC DNA]</scope>
    <source>
        <strain evidence="10 11">AZ0501</strain>
    </source>
</reference>
<dbReference type="InterPro" id="IPR045024">
    <property type="entry name" value="NDH-2"/>
</dbReference>
<feature type="domain" description="EF-hand" evidence="9">
    <location>
        <begin position="458"/>
        <end position="493"/>
    </location>
</feature>
<evidence type="ECO:0000313" key="10">
    <source>
        <dbReference type="EMBL" id="OZJ02904.1"/>
    </source>
</evidence>
<dbReference type="GO" id="GO:0005743">
    <property type="term" value="C:mitochondrial inner membrane"/>
    <property type="evidence" value="ECO:0007669"/>
    <property type="project" value="UniProtKB-SubCell"/>
</dbReference>
<evidence type="ECO:0000256" key="4">
    <source>
        <dbReference type="ARBA" id="ARBA00022827"/>
    </source>
</evidence>
<feature type="domain" description="EF-hand" evidence="9">
    <location>
        <begin position="499"/>
        <end position="534"/>
    </location>
</feature>
<keyword evidence="8" id="KW-0520">NAD</keyword>
<dbReference type="CDD" id="cd00051">
    <property type="entry name" value="EFh"/>
    <property type="match status" value="1"/>
</dbReference>
<comment type="subcellular location">
    <subcellularLocation>
        <location evidence="1">Mitochondrion inner membrane</location>
        <topology evidence="1">Peripheral membrane protein</topology>
        <orientation evidence="1">Intermembrane side</orientation>
    </subcellularLocation>
</comment>
<name>A0A261XXC8_9FUNG</name>
<keyword evidence="5" id="KW-0106">Calcium</keyword>
<dbReference type="SUPFAM" id="SSF47473">
    <property type="entry name" value="EF-hand"/>
    <property type="match status" value="1"/>
</dbReference>
<sequence length="668" mass="74550">MTPKALSVRAVRSVTLRGPLLTTRPTAYFISNVHKQQTRSFIPAMVARVASTNLLRYFGLGAVTGTAGVGGYMLFSDPDVEELTLDDIKVPELALHPSKGGMKDLPIVTNNIDDTSDEIDKPRLVIIGGGWGAVSTLKQLNEGQYHITLISPTNYFLFTPLLPSATVGTLDLRSLCEPIRKILKRVAGHYLEATATDIDFDRKLVEVRTKGTDPTDPSSAKSFYVPYDKLVIAVGSTSQTHGVDGLEHTYQLKTILDARAMKRKVLDNFEKASLPTTSPEERKQLLSFVVCGGGPTGVEYAAELFDMISEDLGNVFPKVLRNEVSVTIIQSRDHILNTFEAGISKYVEKRFSREHVNVVTNSRVQHIEPTKVIYDQKRVVVDDNGEKHEITETKEVEFGLCLWSTGIAPTTFSQLVRSKIPEQNNRRALVTDERLRLKGISDSSVYALGDCATIDNPHLVEHIMDLFQEADKDKDGTLTWNEFRDCVSNMVSRYPITENHMTKLKDLFDKYDIDRSGTLDMDEMRQMLSDIDKKMTSLPATAQVADQQGKYLGKKLKSLAMTARPPYTALDDPPLGPERSPVRATLAIAQAHESQYPPFKYTHLGSLAYVGNTAVGEFSGGFKMMGGLWALYLWRSIFLSEQVSLRTRSLIMLDWTKKWLFGRDVSIL</sequence>
<evidence type="ECO:0000256" key="2">
    <source>
        <dbReference type="ARBA" id="ARBA00005272"/>
    </source>
</evidence>
<dbReference type="EMBL" id="MVBO01000118">
    <property type="protein sequence ID" value="OZJ02904.1"/>
    <property type="molecule type" value="Genomic_DNA"/>
</dbReference>
<evidence type="ECO:0000256" key="1">
    <source>
        <dbReference type="ARBA" id="ARBA00004137"/>
    </source>
</evidence>
<keyword evidence="11" id="KW-1185">Reference proteome</keyword>
<evidence type="ECO:0000256" key="5">
    <source>
        <dbReference type="ARBA" id="ARBA00022837"/>
    </source>
</evidence>
<evidence type="ECO:0000256" key="8">
    <source>
        <dbReference type="ARBA" id="ARBA00023027"/>
    </source>
</evidence>
<dbReference type="OrthoDB" id="3244603at2759"/>
<keyword evidence="6" id="KW-0809">Transit peptide</keyword>
<gene>
    <name evidence="10" type="ORF">BZG36_04919</name>
</gene>
<organism evidence="10 11">
    <name type="scientific">Bifiguratus adelaidae</name>
    <dbReference type="NCBI Taxonomy" id="1938954"/>
    <lineage>
        <taxon>Eukaryota</taxon>
        <taxon>Fungi</taxon>
        <taxon>Fungi incertae sedis</taxon>
        <taxon>Mucoromycota</taxon>
        <taxon>Mucoromycotina</taxon>
        <taxon>Endogonomycetes</taxon>
        <taxon>Endogonales</taxon>
        <taxon>Endogonales incertae sedis</taxon>
        <taxon>Bifiguratus</taxon>
    </lineage>
</organism>
<keyword evidence="7" id="KW-0560">Oxidoreductase</keyword>
<dbReference type="PANTHER" id="PTHR43706">
    <property type="entry name" value="NADH DEHYDROGENASE"/>
    <property type="match status" value="1"/>
</dbReference>
<dbReference type="InterPro" id="IPR011992">
    <property type="entry name" value="EF-hand-dom_pair"/>
</dbReference>
<dbReference type="PRINTS" id="PR00368">
    <property type="entry name" value="FADPNR"/>
</dbReference>
<evidence type="ECO:0000256" key="7">
    <source>
        <dbReference type="ARBA" id="ARBA00023002"/>
    </source>
</evidence>
<comment type="caution">
    <text evidence="10">The sequence shown here is derived from an EMBL/GenBank/DDBJ whole genome shotgun (WGS) entry which is preliminary data.</text>
</comment>
<dbReference type="SMART" id="SM00054">
    <property type="entry name" value="EFh"/>
    <property type="match status" value="2"/>
</dbReference>
<protein>
    <recommendedName>
        <fullName evidence="9">EF-hand domain-containing protein</fullName>
    </recommendedName>
</protein>
<evidence type="ECO:0000256" key="3">
    <source>
        <dbReference type="ARBA" id="ARBA00022630"/>
    </source>
</evidence>
<dbReference type="Pfam" id="PF13405">
    <property type="entry name" value="EF-hand_6"/>
    <property type="match status" value="1"/>
</dbReference>
<keyword evidence="3" id="KW-0285">Flavoprotein</keyword>
<dbReference type="GO" id="GO:0003954">
    <property type="term" value="F:NADH dehydrogenase activity"/>
    <property type="evidence" value="ECO:0007669"/>
    <property type="project" value="InterPro"/>
</dbReference>
<accession>A0A261XXC8</accession>
<dbReference type="InterPro" id="IPR023753">
    <property type="entry name" value="FAD/NAD-binding_dom"/>
</dbReference>
<dbReference type="AlphaFoldDB" id="A0A261XXC8"/>
<evidence type="ECO:0000259" key="9">
    <source>
        <dbReference type="PROSITE" id="PS50222"/>
    </source>
</evidence>
<dbReference type="InterPro" id="IPR002048">
    <property type="entry name" value="EF_hand_dom"/>
</dbReference>
<dbReference type="InterPro" id="IPR018247">
    <property type="entry name" value="EF_Hand_1_Ca_BS"/>
</dbReference>
<evidence type="ECO:0000256" key="6">
    <source>
        <dbReference type="ARBA" id="ARBA00022946"/>
    </source>
</evidence>
<dbReference type="Gene3D" id="3.50.50.100">
    <property type="match status" value="2"/>
</dbReference>
<proteinExistence type="inferred from homology"/>
<dbReference type="Pfam" id="PF22366">
    <property type="entry name" value="NDH2_C"/>
    <property type="match status" value="1"/>
</dbReference>
<evidence type="ECO:0000313" key="11">
    <source>
        <dbReference type="Proteomes" id="UP000242875"/>
    </source>
</evidence>
<dbReference type="SUPFAM" id="SSF51905">
    <property type="entry name" value="FAD/NAD(P)-binding domain"/>
    <property type="match status" value="2"/>
</dbReference>
<dbReference type="Pfam" id="PF07992">
    <property type="entry name" value="Pyr_redox_2"/>
    <property type="match status" value="1"/>
</dbReference>
<dbReference type="PROSITE" id="PS00018">
    <property type="entry name" value="EF_HAND_1"/>
    <property type="match status" value="2"/>
</dbReference>
<dbReference type="Proteomes" id="UP000242875">
    <property type="component" value="Unassembled WGS sequence"/>
</dbReference>
<dbReference type="Pfam" id="PF00036">
    <property type="entry name" value="EF-hand_1"/>
    <property type="match status" value="1"/>
</dbReference>
<dbReference type="InterPro" id="IPR054585">
    <property type="entry name" value="NDH2-like_C"/>
</dbReference>
<dbReference type="GO" id="GO:0005509">
    <property type="term" value="F:calcium ion binding"/>
    <property type="evidence" value="ECO:0007669"/>
    <property type="project" value="InterPro"/>
</dbReference>
<keyword evidence="4" id="KW-0274">FAD</keyword>